<dbReference type="Proteomes" id="UP000559987">
    <property type="component" value="Unassembled WGS sequence"/>
</dbReference>
<proteinExistence type="predicted"/>
<organism evidence="1 2">
    <name type="scientific">Simiduia aestuariiviva</name>
    <dbReference type="NCBI Taxonomy" id="1510459"/>
    <lineage>
        <taxon>Bacteria</taxon>
        <taxon>Pseudomonadati</taxon>
        <taxon>Pseudomonadota</taxon>
        <taxon>Gammaproteobacteria</taxon>
        <taxon>Cellvibrionales</taxon>
        <taxon>Cellvibrionaceae</taxon>
        <taxon>Simiduia</taxon>
    </lineage>
</organism>
<reference evidence="1 2" key="1">
    <citation type="submission" date="2020-08" db="EMBL/GenBank/DDBJ databases">
        <title>Genomic Encyclopedia of Type Strains, Phase III (KMG-III): the genomes of soil and plant-associated and newly described type strains.</title>
        <authorList>
            <person name="Whitman W."/>
        </authorList>
    </citation>
    <scope>NUCLEOTIDE SEQUENCE [LARGE SCALE GENOMIC DNA]</scope>
    <source>
        <strain evidence="1 2">CECT 8571</strain>
    </source>
</reference>
<dbReference type="EMBL" id="JACHXZ010000002">
    <property type="protein sequence ID" value="MBB3168071.1"/>
    <property type="molecule type" value="Genomic_DNA"/>
</dbReference>
<evidence type="ECO:0000313" key="2">
    <source>
        <dbReference type="Proteomes" id="UP000559987"/>
    </source>
</evidence>
<gene>
    <name evidence="1" type="ORF">FHS30_001255</name>
</gene>
<accession>A0A839UMT2</accession>
<protein>
    <submittedName>
        <fullName evidence="1">Uncharacterized protein</fullName>
    </submittedName>
</protein>
<sequence length="92" mass="10648">MSYFNTAGLTVREIYHRHFGLSRLIYFSATRLWLGFGENEELLSAPDVRGYPDLAKLFLVTYLDQDQLTYLQILEPGYQPDCMVLPNRRASA</sequence>
<dbReference type="RefSeq" id="WP_183909475.1">
    <property type="nucleotide sequence ID" value="NZ_JACHXZ010000002.1"/>
</dbReference>
<dbReference type="AlphaFoldDB" id="A0A839UMT2"/>
<comment type="caution">
    <text evidence="1">The sequence shown here is derived from an EMBL/GenBank/DDBJ whole genome shotgun (WGS) entry which is preliminary data.</text>
</comment>
<evidence type="ECO:0000313" key="1">
    <source>
        <dbReference type="EMBL" id="MBB3168071.1"/>
    </source>
</evidence>
<keyword evidence="2" id="KW-1185">Reference proteome</keyword>
<name>A0A839UMT2_9GAMM</name>